<evidence type="ECO:0000313" key="1">
    <source>
        <dbReference type="EMBL" id="MFK8293174.1"/>
    </source>
</evidence>
<dbReference type="InterPro" id="IPR026350">
    <property type="entry name" value="GxxExxY"/>
</dbReference>
<organism evidence="1 2">
    <name type="scientific">Capnocytophaga stomatis</name>
    <dbReference type="NCBI Taxonomy" id="1848904"/>
    <lineage>
        <taxon>Bacteria</taxon>
        <taxon>Pseudomonadati</taxon>
        <taxon>Bacteroidota</taxon>
        <taxon>Flavobacteriia</taxon>
        <taxon>Flavobacteriales</taxon>
        <taxon>Flavobacteriaceae</taxon>
        <taxon>Capnocytophaga</taxon>
    </lineage>
</organism>
<dbReference type="Proteomes" id="UP001622370">
    <property type="component" value="Unassembled WGS sequence"/>
</dbReference>
<name>A0ABW8QB79_9FLAO</name>
<protein>
    <submittedName>
        <fullName evidence="1">GxxExxY protein</fullName>
    </submittedName>
</protein>
<sequence length="126" mass="14652">MTENEISYKIRGAIYNVYNELGVGLLESVYTSALHTELLSMGLYVEKEVYLPVYYKDTKLDIGFRLDLLVEKKVIIEVKSVEEVSKLHHKQLLNYLKLTDLKLGILINFNECDINEGIFRKINSHR</sequence>
<reference evidence="1 2" key="1">
    <citation type="journal article" date="2016" name="Sci. Rep.">
        <title>Whole genome sequencing identifies a novel species of the genus Capnocytophaga isolated from dog and cat bite wounds in humans.</title>
        <authorList>
            <person name="Zangenah S."/>
            <person name="Abbasi N."/>
            <person name="Andersson A.F."/>
            <person name="Bergman P."/>
        </authorList>
    </citation>
    <scope>NUCLEOTIDE SEQUENCE [LARGE SCALE GENOMIC DNA]</scope>
    <source>
        <strain evidence="1 2">W5</strain>
    </source>
</reference>
<gene>
    <name evidence="1" type="ORF">ACI76L_05225</name>
</gene>
<keyword evidence="2" id="KW-1185">Reference proteome</keyword>
<dbReference type="NCBIfam" id="TIGR04256">
    <property type="entry name" value="GxxExxY"/>
    <property type="match status" value="1"/>
</dbReference>
<dbReference type="EMBL" id="JBJGWJ010000003">
    <property type="protein sequence ID" value="MFK8293174.1"/>
    <property type="molecule type" value="Genomic_DNA"/>
</dbReference>
<proteinExistence type="predicted"/>
<dbReference type="Gene3D" id="3.90.320.10">
    <property type="match status" value="1"/>
</dbReference>
<dbReference type="InterPro" id="IPR011604">
    <property type="entry name" value="PDDEXK-like_dom_sf"/>
</dbReference>
<dbReference type="RefSeq" id="WP_203966875.1">
    <property type="nucleotide sequence ID" value="NZ_JBJGWC010000007.1"/>
</dbReference>
<accession>A0ABW8QB79</accession>
<evidence type="ECO:0000313" key="2">
    <source>
        <dbReference type="Proteomes" id="UP001622370"/>
    </source>
</evidence>
<comment type="caution">
    <text evidence="1">The sequence shown here is derived from an EMBL/GenBank/DDBJ whole genome shotgun (WGS) entry which is preliminary data.</text>
</comment>
<dbReference type="Pfam" id="PF13366">
    <property type="entry name" value="PDDEXK_3"/>
    <property type="match status" value="1"/>
</dbReference>